<feature type="compositionally biased region" description="Polar residues" evidence="1">
    <location>
        <begin position="28"/>
        <end position="38"/>
    </location>
</feature>
<dbReference type="Proteomes" id="UP000657918">
    <property type="component" value="Unassembled WGS sequence"/>
</dbReference>
<comment type="caution">
    <text evidence="2">The sequence shown here is derived from an EMBL/GenBank/DDBJ whole genome shotgun (WGS) entry which is preliminary data.</text>
</comment>
<keyword evidence="3" id="KW-1185">Reference proteome</keyword>
<dbReference type="AlphaFoldDB" id="A0A835JN93"/>
<gene>
    <name evidence="2" type="ORF">SADUNF_Sadunf10G0120500</name>
</gene>
<feature type="compositionally biased region" description="Polar residues" evidence="1">
    <location>
        <begin position="1"/>
        <end position="10"/>
    </location>
</feature>
<feature type="compositionally biased region" description="Basic residues" evidence="1">
    <location>
        <begin position="83"/>
        <end position="94"/>
    </location>
</feature>
<accession>A0A835JN93</accession>
<feature type="region of interest" description="Disordered" evidence="1">
    <location>
        <begin position="1"/>
        <end position="94"/>
    </location>
</feature>
<dbReference type="EMBL" id="JADGMS010000010">
    <property type="protein sequence ID" value="KAF9674372.1"/>
    <property type="molecule type" value="Genomic_DNA"/>
</dbReference>
<feature type="compositionally biased region" description="Polar residues" evidence="1">
    <location>
        <begin position="49"/>
        <end position="60"/>
    </location>
</feature>
<sequence length="94" mass="10144">MEQVTASSSKKPLLLDPITPTPIPPSRAHTTTPSQSQAMKHLLFEDDTPLQSSTANTATKSPIVIPSLDPDASTMSKDDDPPKKRHCPSKSHDD</sequence>
<evidence type="ECO:0000313" key="2">
    <source>
        <dbReference type="EMBL" id="KAF9674372.1"/>
    </source>
</evidence>
<evidence type="ECO:0000313" key="3">
    <source>
        <dbReference type="Proteomes" id="UP000657918"/>
    </source>
</evidence>
<protein>
    <submittedName>
        <fullName evidence="2">Uncharacterized protein</fullName>
    </submittedName>
</protein>
<proteinExistence type="predicted"/>
<evidence type="ECO:0000256" key="1">
    <source>
        <dbReference type="SAM" id="MobiDB-lite"/>
    </source>
</evidence>
<reference evidence="2 3" key="1">
    <citation type="submission" date="2020-10" db="EMBL/GenBank/DDBJ databases">
        <title>Plant Genome Project.</title>
        <authorList>
            <person name="Zhang R.-G."/>
        </authorList>
    </citation>
    <scope>NUCLEOTIDE SEQUENCE [LARGE SCALE GENOMIC DNA]</scope>
    <source>
        <strain evidence="2">FAFU-HL-1</strain>
        <tissue evidence="2">Leaf</tissue>
    </source>
</reference>
<name>A0A835JN93_9ROSI</name>
<organism evidence="2 3">
    <name type="scientific">Salix dunnii</name>
    <dbReference type="NCBI Taxonomy" id="1413687"/>
    <lineage>
        <taxon>Eukaryota</taxon>
        <taxon>Viridiplantae</taxon>
        <taxon>Streptophyta</taxon>
        <taxon>Embryophyta</taxon>
        <taxon>Tracheophyta</taxon>
        <taxon>Spermatophyta</taxon>
        <taxon>Magnoliopsida</taxon>
        <taxon>eudicotyledons</taxon>
        <taxon>Gunneridae</taxon>
        <taxon>Pentapetalae</taxon>
        <taxon>rosids</taxon>
        <taxon>fabids</taxon>
        <taxon>Malpighiales</taxon>
        <taxon>Salicaceae</taxon>
        <taxon>Saliceae</taxon>
        <taxon>Salix</taxon>
    </lineage>
</organism>